<sequence>MLSRLLNTSRTLPPDNVPTPLALSSSSPSFNETQLPTSSATTSPRSYADIAAILSPRVSVTKTAPGNTVPRTDITLFRSSNLEGVLTDPTRSLMHRTGTTEYSVFYQVPKTLLNVRPALAQALSDMFAPGIGLGLSSSDDSNGTTIEISLNNKESCDFAVSNPVVIGESTFFASPAVHPDRSLLRVNLTKIPIMPHDDNFTRYGLVGEIVIYLDDWSGRWFTGNGHVYLERPASNETRYETLTYKIPLEGDKPFSCLGTWTNMGKHCVYCKRLKGTIWTDNK</sequence>
<feature type="region of interest" description="Disordered" evidence="1">
    <location>
        <begin position="1"/>
        <end position="43"/>
    </location>
</feature>
<evidence type="ECO:0000313" key="2">
    <source>
        <dbReference type="EMBL" id="KAG2190677.1"/>
    </source>
</evidence>
<feature type="compositionally biased region" description="Polar residues" evidence="1">
    <location>
        <begin position="30"/>
        <end position="43"/>
    </location>
</feature>
<evidence type="ECO:0000256" key="1">
    <source>
        <dbReference type="SAM" id="MobiDB-lite"/>
    </source>
</evidence>
<evidence type="ECO:0000313" key="3">
    <source>
        <dbReference type="Proteomes" id="UP000603453"/>
    </source>
</evidence>
<organism evidence="2 3">
    <name type="scientific">Mucor saturninus</name>
    <dbReference type="NCBI Taxonomy" id="64648"/>
    <lineage>
        <taxon>Eukaryota</taxon>
        <taxon>Fungi</taxon>
        <taxon>Fungi incertae sedis</taxon>
        <taxon>Mucoromycota</taxon>
        <taxon>Mucoromycotina</taxon>
        <taxon>Mucoromycetes</taxon>
        <taxon>Mucorales</taxon>
        <taxon>Mucorineae</taxon>
        <taxon>Mucoraceae</taxon>
        <taxon>Mucor</taxon>
    </lineage>
</organism>
<proteinExistence type="predicted"/>
<dbReference type="OrthoDB" id="2202398at2759"/>
<reference evidence="2" key="1">
    <citation type="submission" date="2020-12" db="EMBL/GenBank/DDBJ databases">
        <title>Metabolic potential, ecology and presence of endohyphal bacteria is reflected in genomic diversity of Mucoromycotina.</title>
        <authorList>
            <person name="Muszewska A."/>
            <person name="Okrasinska A."/>
            <person name="Steczkiewicz K."/>
            <person name="Drgas O."/>
            <person name="Orlowska M."/>
            <person name="Perlinska-Lenart U."/>
            <person name="Aleksandrzak-Piekarczyk T."/>
            <person name="Szatraj K."/>
            <person name="Zielenkiewicz U."/>
            <person name="Pilsyk S."/>
            <person name="Malc E."/>
            <person name="Mieczkowski P."/>
            <person name="Kruszewska J.S."/>
            <person name="Biernat P."/>
            <person name="Pawlowska J."/>
        </authorList>
    </citation>
    <scope>NUCLEOTIDE SEQUENCE</scope>
    <source>
        <strain evidence="2">WA0000017839</strain>
    </source>
</reference>
<dbReference type="Proteomes" id="UP000603453">
    <property type="component" value="Unassembled WGS sequence"/>
</dbReference>
<feature type="compositionally biased region" description="Polar residues" evidence="1">
    <location>
        <begin position="1"/>
        <end position="11"/>
    </location>
</feature>
<protein>
    <submittedName>
        <fullName evidence="2">Uncharacterized protein</fullName>
    </submittedName>
</protein>
<gene>
    <name evidence="2" type="ORF">INT47_011751</name>
</gene>
<accession>A0A8H7QDY5</accession>
<dbReference type="EMBL" id="JAEPRD010000597">
    <property type="protein sequence ID" value="KAG2190677.1"/>
    <property type="molecule type" value="Genomic_DNA"/>
</dbReference>
<name>A0A8H7QDY5_9FUNG</name>
<comment type="caution">
    <text evidence="2">The sequence shown here is derived from an EMBL/GenBank/DDBJ whole genome shotgun (WGS) entry which is preliminary data.</text>
</comment>
<keyword evidence="3" id="KW-1185">Reference proteome</keyword>
<dbReference type="AlphaFoldDB" id="A0A8H7QDY5"/>